<dbReference type="AlphaFoldDB" id="A0A9P7JPP0"/>
<dbReference type="GeneID" id="64700778"/>
<dbReference type="EMBL" id="JABBWM010000065">
    <property type="protein sequence ID" value="KAG2097544.1"/>
    <property type="molecule type" value="Genomic_DNA"/>
</dbReference>
<dbReference type="RefSeq" id="XP_041288578.1">
    <property type="nucleotide sequence ID" value="XM_041438519.1"/>
</dbReference>
<proteinExistence type="predicted"/>
<feature type="compositionally biased region" description="Polar residues" evidence="1">
    <location>
        <begin position="103"/>
        <end position="130"/>
    </location>
</feature>
<evidence type="ECO:0000313" key="2">
    <source>
        <dbReference type="EMBL" id="KAG2097544.1"/>
    </source>
</evidence>
<reference evidence="2" key="1">
    <citation type="journal article" date="2020" name="New Phytol.">
        <title>Comparative genomics reveals dynamic genome evolution in host specialist ectomycorrhizal fungi.</title>
        <authorList>
            <person name="Lofgren L.A."/>
            <person name="Nguyen N.H."/>
            <person name="Vilgalys R."/>
            <person name="Ruytinx J."/>
            <person name="Liao H.L."/>
            <person name="Branco S."/>
            <person name="Kuo A."/>
            <person name="LaButti K."/>
            <person name="Lipzen A."/>
            <person name="Andreopoulos W."/>
            <person name="Pangilinan J."/>
            <person name="Riley R."/>
            <person name="Hundley H."/>
            <person name="Na H."/>
            <person name="Barry K."/>
            <person name="Grigoriev I.V."/>
            <person name="Stajich J.E."/>
            <person name="Kennedy P.G."/>
        </authorList>
    </citation>
    <scope>NUCLEOTIDE SEQUENCE</scope>
    <source>
        <strain evidence="2">FC423</strain>
    </source>
</reference>
<feature type="region of interest" description="Disordered" evidence="1">
    <location>
        <begin position="55"/>
        <end position="130"/>
    </location>
</feature>
<dbReference type="OrthoDB" id="2976199at2759"/>
<gene>
    <name evidence="2" type="ORF">F5147DRAFT_715014</name>
</gene>
<name>A0A9P7JPP0_9AGAM</name>
<protein>
    <submittedName>
        <fullName evidence="2">Uncharacterized protein</fullName>
    </submittedName>
</protein>
<organism evidence="2 3">
    <name type="scientific">Suillus discolor</name>
    <dbReference type="NCBI Taxonomy" id="1912936"/>
    <lineage>
        <taxon>Eukaryota</taxon>
        <taxon>Fungi</taxon>
        <taxon>Dikarya</taxon>
        <taxon>Basidiomycota</taxon>
        <taxon>Agaricomycotina</taxon>
        <taxon>Agaricomycetes</taxon>
        <taxon>Agaricomycetidae</taxon>
        <taxon>Boletales</taxon>
        <taxon>Suillineae</taxon>
        <taxon>Suillaceae</taxon>
        <taxon>Suillus</taxon>
    </lineage>
</organism>
<keyword evidence="3" id="KW-1185">Reference proteome</keyword>
<feature type="region of interest" description="Disordered" evidence="1">
    <location>
        <begin position="144"/>
        <end position="250"/>
    </location>
</feature>
<feature type="compositionally biased region" description="Basic residues" evidence="1">
    <location>
        <begin position="238"/>
        <end position="250"/>
    </location>
</feature>
<accession>A0A9P7JPP0</accession>
<feature type="compositionally biased region" description="Polar residues" evidence="1">
    <location>
        <begin position="182"/>
        <end position="196"/>
    </location>
</feature>
<comment type="caution">
    <text evidence="2">The sequence shown here is derived from an EMBL/GenBank/DDBJ whole genome shotgun (WGS) entry which is preliminary data.</text>
</comment>
<evidence type="ECO:0000313" key="3">
    <source>
        <dbReference type="Proteomes" id="UP000823399"/>
    </source>
</evidence>
<sequence length="250" mass="28634">MTEYDYSPAAWEHYLAQQARVSNWVSQTTAQAHSYSNPFVMSPTLRDRSFYDDELNGRWQRPAPSRSKTYNIPPTRQEDPYRHTSSRSRLGSHSQPVEVWSYPHSSRTTIQTTSHSRTSPTRKPPSRSQTIQAIYPPAAAPTHQYERTQPYPYPQKQSQPVRQHTSPAYYYPEQSHGHGSHQRTMYHSPSRPTQSYHHAPSGRLEYHYGAPAQKKPQPLFKRLLGFMSPGAGNGRGGPAKHRSSGRRSSY</sequence>
<evidence type="ECO:0000256" key="1">
    <source>
        <dbReference type="SAM" id="MobiDB-lite"/>
    </source>
</evidence>
<dbReference type="Proteomes" id="UP000823399">
    <property type="component" value="Unassembled WGS sequence"/>
</dbReference>